<comment type="caution">
    <text evidence="9">The sequence shown here is derived from an EMBL/GenBank/DDBJ whole genome shotgun (WGS) entry which is preliminary data.</text>
</comment>
<accession>A0A3M2SEN6</accession>
<keyword evidence="10" id="KW-1185">Reference proteome</keyword>
<evidence type="ECO:0000256" key="1">
    <source>
        <dbReference type="ARBA" id="ARBA00004477"/>
    </source>
</evidence>
<feature type="compositionally biased region" description="Low complexity" evidence="8">
    <location>
        <begin position="229"/>
        <end position="245"/>
    </location>
</feature>
<sequence>MSDGVLAAYWATPAIARNLTTATVVLTLLGTFGVIPAYSLFYHPSYLFQMPPHLWRLVTGFLIAFEGGTMSLLFDAYHLYRYCVQLETGNPRFPRKVDLIWYILLVCSWILMMDYLFGFNHLELLPGLILAMVYTATRDQRGQKVQYFFFTIPAQAVPFCMIVISMLMLGGKPMIQLEGLLAAHMYDFLTRIYPEFGGGPVLLRVPAWLESIVQTPRIAKRTYGTAVRPSGPSTGSSTGAETGGPLPDSWKSRGKGHRLG</sequence>
<dbReference type="OrthoDB" id="19102at2759"/>
<evidence type="ECO:0000256" key="7">
    <source>
        <dbReference type="RuleBase" id="RU363059"/>
    </source>
</evidence>
<comment type="similarity">
    <text evidence="2 7">Belongs to the derlin family.</text>
</comment>
<dbReference type="Proteomes" id="UP000277212">
    <property type="component" value="Unassembled WGS sequence"/>
</dbReference>
<dbReference type="GO" id="GO:0005789">
    <property type="term" value="C:endoplasmic reticulum membrane"/>
    <property type="evidence" value="ECO:0007669"/>
    <property type="project" value="UniProtKB-SubCell"/>
</dbReference>
<feature type="transmembrane region" description="Helical" evidence="7">
    <location>
        <begin position="147"/>
        <end position="169"/>
    </location>
</feature>
<gene>
    <name evidence="9" type="ORF">CDV36_004364</name>
</gene>
<protein>
    <recommendedName>
        <fullName evidence="7">Derlin</fullName>
    </recommendedName>
</protein>
<dbReference type="STRING" id="2010991.A0A3M2SEN6"/>
<dbReference type="SUPFAM" id="SSF144091">
    <property type="entry name" value="Rhomboid-like"/>
    <property type="match status" value="1"/>
</dbReference>
<evidence type="ECO:0000256" key="8">
    <source>
        <dbReference type="SAM" id="MobiDB-lite"/>
    </source>
</evidence>
<dbReference type="EMBL" id="NKUJ01000055">
    <property type="protein sequence ID" value="RMJ15979.1"/>
    <property type="molecule type" value="Genomic_DNA"/>
</dbReference>
<comment type="function">
    <text evidence="7">May be involved in the degradation of misfolded endoplasmic reticulum (ER) luminal proteins.</text>
</comment>
<feature type="transmembrane region" description="Helical" evidence="7">
    <location>
        <begin position="54"/>
        <end position="78"/>
    </location>
</feature>
<evidence type="ECO:0000256" key="3">
    <source>
        <dbReference type="ARBA" id="ARBA00022692"/>
    </source>
</evidence>
<dbReference type="AlphaFoldDB" id="A0A3M2SEN6"/>
<feature type="transmembrane region" description="Helical" evidence="7">
    <location>
        <begin position="99"/>
        <end position="118"/>
    </location>
</feature>
<evidence type="ECO:0000256" key="2">
    <source>
        <dbReference type="ARBA" id="ARBA00008917"/>
    </source>
</evidence>
<name>A0A3M2SEN6_9HYPO</name>
<keyword evidence="5 7" id="KW-1133">Transmembrane helix</keyword>
<dbReference type="Pfam" id="PF04511">
    <property type="entry name" value="DER1"/>
    <property type="match status" value="1"/>
</dbReference>
<keyword evidence="3 7" id="KW-0812">Transmembrane</keyword>
<dbReference type="InterPro" id="IPR007599">
    <property type="entry name" value="DER1"/>
</dbReference>
<dbReference type="InterPro" id="IPR035952">
    <property type="entry name" value="Rhomboid-like_sf"/>
</dbReference>
<dbReference type="GO" id="GO:0006950">
    <property type="term" value="P:response to stress"/>
    <property type="evidence" value="ECO:0007669"/>
    <property type="project" value="UniProtKB-ARBA"/>
</dbReference>
<proteinExistence type="inferred from homology"/>
<evidence type="ECO:0000313" key="9">
    <source>
        <dbReference type="EMBL" id="RMJ15979.1"/>
    </source>
</evidence>
<keyword evidence="6 7" id="KW-0472">Membrane</keyword>
<keyword evidence="4 7" id="KW-0256">Endoplasmic reticulum</keyword>
<dbReference type="PANTHER" id="PTHR11009">
    <property type="entry name" value="DER1-LIKE PROTEIN, DERLIN"/>
    <property type="match status" value="1"/>
</dbReference>
<evidence type="ECO:0000256" key="5">
    <source>
        <dbReference type="ARBA" id="ARBA00022989"/>
    </source>
</evidence>
<evidence type="ECO:0000313" key="10">
    <source>
        <dbReference type="Proteomes" id="UP000277212"/>
    </source>
</evidence>
<comment type="subcellular location">
    <subcellularLocation>
        <location evidence="1 7">Endoplasmic reticulum membrane</location>
        <topology evidence="1 7">Multi-pass membrane protein</topology>
    </subcellularLocation>
</comment>
<organism evidence="9 10">
    <name type="scientific">Fusarium kuroshium</name>
    <dbReference type="NCBI Taxonomy" id="2010991"/>
    <lineage>
        <taxon>Eukaryota</taxon>
        <taxon>Fungi</taxon>
        <taxon>Dikarya</taxon>
        <taxon>Ascomycota</taxon>
        <taxon>Pezizomycotina</taxon>
        <taxon>Sordariomycetes</taxon>
        <taxon>Hypocreomycetidae</taxon>
        <taxon>Hypocreales</taxon>
        <taxon>Nectriaceae</taxon>
        <taxon>Fusarium</taxon>
        <taxon>Fusarium solani species complex</taxon>
    </lineage>
</organism>
<reference evidence="9 10" key="1">
    <citation type="submission" date="2017-06" db="EMBL/GenBank/DDBJ databases">
        <title>Comparative genomic analysis of Ambrosia Fusariam Clade fungi.</title>
        <authorList>
            <person name="Stajich J.E."/>
            <person name="Carrillo J."/>
            <person name="Kijimoto T."/>
            <person name="Eskalen A."/>
            <person name="O'Donnell K."/>
            <person name="Kasson M."/>
        </authorList>
    </citation>
    <scope>NUCLEOTIDE SEQUENCE [LARGE SCALE GENOMIC DNA]</scope>
    <source>
        <strain evidence="9">UCR3666</strain>
    </source>
</reference>
<evidence type="ECO:0000256" key="6">
    <source>
        <dbReference type="ARBA" id="ARBA00023136"/>
    </source>
</evidence>
<evidence type="ECO:0000256" key="4">
    <source>
        <dbReference type="ARBA" id="ARBA00022824"/>
    </source>
</evidence>
<feature type="region of interest" description="Disordered" evidence="8">
    <location>
        <begin position="223"/>
        <end position="260"/>
    </location>
</feature>
<feature type="transmembrane region" description="Helical" evidence="7">
    <location>
        <begin position="21"/>
        <end position="42"/>
    </location>
</feature>